<dbReference type="EMBL" id="VEVO01000003">
    <property type="protein sequence ID" value="KAF0044762.1"/>
    <property type="molecule type" value="Genomic_DNA"/>
</dbReference>
<gene>
    <name evidence="3" type="ORF">F2P81_003920</name>
</gene>
<evidence type="ECO:0000256" key="1">
    <source>
        <dbReference type="SAM" id="MobiDB-lite"/>
    </source>
</evidence>
<dbReference type="Pfam" id="PF20478">
    <property type="entry name" value="P2RX7_C"/>
    <property type="match status" value="1"/>
</dbReference>
<feature type="compositionally biased region" description="Basic and acidic residues" evidence="1">
    <location>
        <begin position="247"/>
        <end position="260"/>
    </location>
</feature>
<evidence type="ECO:0000313" key="4">
    <source>
        <dbReference type="Proteomes" id="UP000438429"/>
    </source>
</evidence>
<comment type="caution">
    <text evidence="3">The sequence shown here is derived from an EMBL/GenBank/DDBJ whole genome shotgun (WGS) entry which is preliminary data.</text>
</comment>
<feature type="compositionally biased region" description="Acidic residues" evidence="1">
    <location>
        <begin position="237"/>
        <end position="246"/>
    </location>
</feature>
<dbReference type="Proteomes" id="UP000438429">
    <property type="component" value="Unassembled WGS sequence"/>
</dbReference>
<evidence type="ECO:0000259" key="2">
    <source>
        <dbReference type="Pfam" id="PF20478"/>
    </source>
</evidence>
<dbReference type="PANTHER" id="PTHR36981">
    <property type="entry name" value="ZGC:195170"/>
    <property type="match status" value="1"/>
</dbReference>
<reference evidence="3 4" key="1">
    <citation type="submission" date="2019-06" db="EMBL/GenBank/DDBJ databases">
        <title>Draft genomes of female and male turbot (Scophthalmus maximus).</title>
        <authorList>
            <person name="Xu H."/>
            <person name="Xu X.-W."/>
            <person name="Shao C."/>
            <person name="Chen S."/>
        </authorList>
    </citation>
    <scope>NUCLEOTIDE SEQUENCE [LARGE SCALE GENOMIC DNA]</scope>
    <source>
        <strain evidence="3">Ysfricsl-2016a</strain>
        <tissue evidence="3">Blood</tissue>
    </source>
</reference>
<proteinExistence type="predicted"/>
<feature type="domain" description="P2X purinoreceptor 7 intracellular" evidence="2">
    <location>
        <begin position="122"/>
        <end position="215"/>
    </location>
</feature>
<organism evidence="3 4">
    <name type="scientific">Scophthalmus maximus</name>
    <name type="common">Turbot</name>
    <name type="synonym">Psetta maxima</name>
    <dbReference type="NCBI Taxonomy" id="52904"/>
    <lineage>
        <taxon>Eukaryota</taxon>
        <taxon>Metazoa</taxon>
        <taxon>Chordata</taxon>
        <taxon>Craniata</taxon>
        <taxon>Vertebrata</taxon>
        <taxon>Euteleostomi</taxon>
        <taxon>Actinopterygii</taxon>
        <taxon>Neopterygii</taxon>
        <taxon>Teleostei</taxon>
        <taxon>Neoteleostei</taxon>
        <taxon>Acanthomorphata</taxon>
        <taxon>Carangaria</taxon>
        <taxon>Pleuronectiformes</taxon>
        <taxon>Pleuronectoidei</taxon>
        <taxon>Scophthalmidae</taxon>
        <taxon>Scophthalmus</taxon>
    </lineage>
</organism>
<feature type="region of interest" description="Disordered" evidence="1">
    <location>
        <begin position="216"/>
        <end position="260"/>
    </location>
</feature>
<dbReference type="InterPro" id="IPR046815">
    <property type="entry name" value="P2RX7_C"/>
</dbReference>
<protein>
    <recommendedName>
        <fullName evidence="2">P2X purinoreceptor 7 intracellular domain-containing protein</fullName>
    </recommendedName>
</protein>
<name>A0A6A4TRU9_SCOMX</name>
<dbReference type="PANTHER" id="PTHR36981:SF3">
    <property type="entry name" value="UBIQUITIN-LIKE PROTEASE FAMILY PROFILE DOMAIN-CONTAINING PROTEIN"/>
    <property type="match status" value="1"/>
</dbReference>
<sequence>MSVHCQRSSSTGDAMVGTGRGRGRGRGQRGSGSARRGGRRGRGRGEERESQPRPQRQRRPVATRDDLDRIEGFPRQRREATERLLQEMRIEDHRPLAAGMLERQPGLIFDLLMEHQQRHGAPTPAEVPEVPWCTCGHSRDMATDWERKCCGQDPAHCVSLLPHFTQYCLDEGYLRIHRQYREDLTAFGNVREPGDDNREYRHPAYRHFIFWQHGALGQGEEEGEGEDREAVDRRGEEDDVDEDEEKNESHNHVHDDKDDQ</sequence>
<feature type="region of interest" description="Disordered" evidence="1">
    <location>
        <begin position="1"/>
        <end position="80"/>
    </location>
</feature>
<dbReference type="AlphaFoldDB" id="A0A6A4TRU9"/>
<evidence type="ECO:0000313" key="3">
    <source>
        <dbReference type="EMBL" id="KAF0044762.1"/>
    </source>
</evidence>
<feature type="compositionally biased region" description="Polar residues" evidence="1">
    <location>
        <begin position="1"/>
        <end position="12"/>
    </location>
</feature>
<accession>A0A6A4TRU9</accession>
<feature type="compositionally biased region" description="Basic and acidic residues" evidence="1">
    <location>
        <begin position="62"/>
        <end position="80"/>
    </location>
</feature>